<dbReference type="EMBL" id="KU519392">
    <property type="protein sequence ID" value="ANZ90243.1"/>
    <property type="molecule type" value="Genomic_DNA"/>
</dbReference>
<evidence type="ECO:0000256" key="6">
    <source>
        <dbReference type="ARBA" id="ARBA00022921"/>
    </source>
</evidence>
<dbReference type="InterPro" id="IPR002210">
    <property type="entry name" value="Capsid_L1_Papillomavir"/>
</dbReference>
<sequence length="509" mass="57806">MASLWLPATGKLYLPPATPVTQILSTDEFVKRTDVYYYTGSKRLLMVGHPYHEVKETVSGKLIAPKVSGNQYRVFRCQFPDPNKFTFSNPNLYNPETQRLVWGVRGVEVCRGQPLGIGCTGNPFFNKYKDAENPQSAFAKPGEEDRVNVCFDPKQIQMLIIGCQPCEGEHWDVAKTCVEQPRSEESKCPAIELVNSIIEDGNMADIGLGNINYETLQQNRSDCPLDLVGQIAKHPDFLKMSSDPYGNRMWFYASREQMFARHLWVRSGTTGEDLPSNLFIGPELNGGDSKIKPHSYYCSPSGSLVSSDQGIFNRPYWIQRAQGLNNGIAWGNEVFITVVDNTHGTNFTFSQKTEEAERPEEQYKASNYRIFSRHAEEFEIAMIVQLCIVDLTPEVLSHLNTMNDRILEDWNLGFVQAPSNLEDNYRFLQSLATPCPDKFKDKEKVDQYEGKTFWTVNLTETFTTDLAQTSLGRKFLFQTGKLNGNKRVAPKSVTFRSKRSSAKRRKLNQ</sequence>
<comment type="subcellular location">
    <subcellularLocation>
        <location evidence="1 8">Virion</location>
    </subcellularLocation>
</comment>
<accession>A0A1B2K216</accession>
<evidence type="ECO:0000256" key="1">
    <source>
        <dbReference type="ARBA" id="ARBA00004328"/>
    </source>
</evidence>
<evidence type="ECO:0000256" key="3">
    <source>
        <dbReference type="ARBA" id="ARBA00022581"/>
    </source>
</evidence>
<evidence type="ECO:0000313" key="10">
    <source>
        <dbReference type="Proteomes" id="UP000123590"/>
    </source>
</evidence>
<dbReference type="PRINTS" id="PR00865">
    <property type="entry name" value="HPVCAPSIDL1"/>
</dbReference>
<dbReference type="InterPro" id="IPR036973">
    <property type="entry name" value="Capsid_L1_sf_Papillomavir"/>
</dbReference>
<evidence type="ECO:0000256" key="4">
    <source>
        <dbReference type="ARBA" id="ARBA00022804"/>
    </source>
</evidence>
<evidence type="ECO:0000256" key="2">
    <source>
        <dbReference type="ARBA" id="ARBA00022561"/>
    </source>
</evidence>
<reference evidence="9 10" key="1">
    <citation type="submission" date="2016-01" db="EMBL/GenBank/DDBJ databases">
        <title>How many papillomavirus species can be undetected in fibropapillomas?</title>
        <authorList>
            <person name="Daudt C."/>
            <person name="Chaves da Silva F.R."/>
            <person name="Streck A.F."/>
            <person name="Weber M.N."/>
            <person name="Cibulski S.P."/>
            <person name="Canal C.W."/>
        </authorList>
    </citation>
    <scope>NUCLEOTIDE SEQUENCE [LARGE SCALE GENOMIC DNA]</scope>
</reference>
<keyword evidence="7 8" id="KW-1160">Virus entry into host cell</keyword>
<dbReference type="GeneID" id="28544387"/>
<dbReference type="InterPro" id="IPR011222">
    <property type="entry name" value="dsDNA_vir_gr_I_capsid"/>
</dbReference>
<keyword evidence="2 8" id="KW-0167">Capsid protein</keyword>
<dbReference type="GO" id="GO:0019062">
    <property type="term" value="P:virion attachment to host cell"/>
    <property type="evidence" value="ECO:0007669"/>
    <property type="project" value="UniProtKB-UniRule"/>
</dbReference>
<comment type="similarity">
    <text evidence="8">Belongs to the papillomaviridae L1 protein family.</text>
</comment>
<dbReference type="Pfam" id="PF00500">
    <property type="entry name" value="Late_protein_L1"/>
    <property type="match status" value="1"/>
</dbReference>
<dbReference type="GO" id="GO:0005198">
    <property type="term" value="F:structural molecule activity"/>
    <property type="evidence" value="ECO:0007669"/>
    <property type="project" value="InterPro"/>
</dbReference>
<evidence type="ECO:0000256" key="8">
    <source>
        <dbReference type="RuleBase" id="RU361248"/>
    </source>
</evidence>
<keyword evidence="3 8" id="KW-0945">Host-virus interaction</keyword>
<keyword evidence="5 8" id="KW-0946">Virion</keyword>
<dbReference type="Proteomes" id="UP000123590">
    <property type="component" value="Segment"/>
</dbReference>
<evidence type="ECO:0000256" key="7">
    <source>
        <dbReference type="ARBA" id="ARBA00023296"/>
    </source>
</evidence>
<keyword evidence="10" id="KW-1185">Reference proteome</keyword>
<dbReference type="GO" id="GO:0039620">
    <property type="term" value="C:T=7 icosahedral viral capsid"/>
    <property type="evidence" value="ECO:0007669"/>
    <property type="project" value="UniProtKB-KW"/>
</dbReference>
<dbReference type="Gene3D" id="2.60.175.20">
    <property type="entry name" value="Major capsid L1 (late) superfamily, Papillomavirus"/>
    <property type="match status" value="2"/>
</dbReference>
<gene>
    <name evidence="8 9" type="primary">L1</name>
</gene>
<evidence type="ECO:0000313" key="9">
    <source>
        <dbReference type="EMBL" id="ANZ90243.1"/>
    </source>
</evidence>
<proteinExistence type="inferred from homology"/>
<dbReference type="SUPFAM" id="SSF88648">
    <property type="entry name" value="Group I dsDNA viruses"/>
    <property type="match status" value="1"/>
</dbReference>
<dbReference type="GO" id="GO:0046718">
    <property type="term" value="P:symbiont entry into host cell"/>
    <property type="evidence" value="ECO:0007669"/>
    <property type="project" value="UniProtKB-UniRule"/>
</dbReference>
<dbReference type="KEGG" id="vg:28544387"/>
<evidence type="ECO:0000256" key="5">
    <source>
        <dbReference type="ARBA" id="ARBA00022844"/>
    </source>
</evidence>
<comment type="subunit">
    <text evidence="8">Self-assembles into homopentamers. The capsid has an icosahedral symmetry and consists of 72 capsomers, with each capsomer being a pentamer of L1. Interacts with the minor capsid protein L2; this interaction is necessary for viral genome encapsidation.</text>
</comment>
<organism evidence="9 10">
    <name type="scientific">Bos taurus papillomavirus 17</name>
    <dbReference type="NCBI Taxonomy" id="1887215"/>
    <lineage>
        <taxon>Viruses</taxon>
        <taxon>Monodnaviria</taxon>
        <taxon>Shotokuvirae</taxon>
        <taxon>Cossaviricota</taxon>
        <taxon>Papovaviricetes</taxon>
        <taxon>Zurhausenvirales</taxon>
        <taxon>Papillomaviridae</taxon>
        <taxon>Firstpapillomavirinae</taxon>
        <taxon>Xipapillomavirus</taxon>
        <taxon>Xipapillomavirus 4</taxon>
    </lineage>
</organism>
<keyword evidence="6 8" id="KW-0426">Late protein</keyword>
<dbReference type="OrthoDB" id="5037at10239"/>
<name>A0A1B2K216_9PAPI</name>
<comment type="function">
    <text evidence="8">Forms an icosahedral capsid with a T=7 symmetry and a 50 nm diameter. The capsid is composed of 72 pentamers linked to each other by disulfide bonds and associated with L2 proteins. Binds to heparan sulfate proteoglycans on cell surface of basal layer keratinocytes to provide initial virion attachment. This binding mediates a conformational change in the virus capsid that facilitates efficient infection. The virion enters the host cell via endocytosis. During virus trafficking, L1 protein dissociates from the viral DNA and the genomic DNA is released to the host nucleus. The virion assembly takes place within the cell nucleus. Encapsulates the genomic DNA together with protein L2.</text>
</comment>
<keyword evidence="4 8" id="KW-1161">Viral attachment to host cell</keyword>
<keyword evidence="8" id="KW-1145">T=7 icosahedral capsid protein</keyword>
<protein>
    <recommendedName>
        <fullName evidence="8">Major capsid protein L1</fullName>
    </recommendedName>
</protein>
<dbReference type="RefSeq" id="YP_009272592.1">
    <property type="nucleotide sequence ID" value="NC_030797.1"/>
</dbReference>